<proteinExistence type="predicted"/>
<dbReference type="PROSITE" id="PS51257">
    <property type="entry name" value="PROKAR_LIPOPROTEIN"/>
    <property type="match status" value="1"/>
</dbReference>
<dbReference type="STRING" id="381665.SAMN05216554_0300"/>
<sequence>MKRRALLAGLAAAGLVATLSGCTLANAITPPIETAVYATTPDSRAAGATLPLPSFVPDDAVMIRIKENSETGDAILVFGDGAPEPIGAPCDASEADSAPALDDTWWPQSIPTDGVTCIDGWHIFVLSATQFYGWKS</sequence>
<evidence type="ECO:0000256" key="1">
    <source>
        <dbReference type="SAM" id="SignalP"/>
    </source>
</evidence>
<name>A0A1H3JSX7_9MICO</name>
<keyword evidence="3" id="KW-1185">Reference proteome</keyword>
<feature type="chain" id="PRO_5011581394" description="Lipoprotein" evidence="1">
    <location>
        <begin position="28"/>
        <end position="136"/>
    </location>
</feature>
<reference evidence="2 3" key="1">
    <citation type="submission" date="2016-10" db="EMBL/GenBank/DDBJ databases">
        <authorList>
            <person name="de Groot N.N."/>
        </authorList>
    </citation>
    <scope>NUCLEOTIDE SEQUENCE [LARGE SCALE GENOMIC DNA]</scope>
    <source>
        <strain evidence="2 3">CGMCC 4.3491</strain>
    </source>
</reference>
<dbReference type="EMBL" id="FNPZ01000001">
    <property type="protein sequence ID" value="SDY43047.1"/>
    <property type="molecule type" value="Genomic_DNA"/>
</dbReference>
<organism evidence="2 3">
    <name type="scientific">Herbiconiux ginsengi</name>
    <dbReference type="NCBI Taxonomy" id="381665"/>
    <lineage>
        <taxon>Bacteria</taxon>
        <taxon>Bacillati</taxon>
        <taxon>Actinomycetota</taxon>
        <taxon>Actinomycetes</taxon>
        <taxon>Micrococcales</taxon>
        <taxon>Microbacteriaceae</taxon>
        <taxon>Herbiconiux</taxon>
    </lineage>
</organism>
<dbReference type="Proteomes" id="UP000198891">
    <property type="component" value="Unassembled WGS sequence"/>
</dbReference>
<evidence type="ECO:0008006" key="4">
    <source>
        <dbReference type="Google" id="ProtNLM"/>
    </source>
</evidence>
<keyword evidence="1" id="KW-0732">Signal</keyword>
<dbReference type="OrthoDB" id="5120044at2"/>
<protein>
    <recommendedName>
        <fullName evidence="4">Lipoprotein</fullName>
    </recommendedName>
</protein>
<evidence type="ECO:0000313" key="2">
    <source>
        <dbReference type="EMBL" id="SDY43047.1"/>
    </source>
</evidence>
<dbReference type="AlphaFoldDB" id="A0A1H3JSX7"/>
<evidence type="ECO:0000313" key="3">
    <source>
        <dbReference type="Proteomes" id="UP000198891"/>
    </source>
</evidence>
<dbReference type="RefSeq" id="WP_092547818.1">
    <property type="nucleotide sequence ID" value="NZ_FNPZ01000001.1"/>
</dbReference>
<accession>A0A1H3JSX7</accession>
<feature type="signal peptide" evidence="1">
    <location>
        <begin position="1"/>
        <end position="27"/>
    </location>
</feature>
<gene>
    <name evidence="2" type="ORF">SAMN05216554_0300</name>
</gene>